<sequence>MNLSVAQTSPNEETLEGSKVETVKAAVKVGPNQIELQEFPMPDIPVDGALMKVEVAGICGTDVKMFKEPLKTGGPVIMGHENIGHIVKAGPEFVARKGFKEGDLVFVEHYVSCGKCEWCHKGEYRHCELTDWRSNPDGIRYGYSTSDKPPHLWGGFAQYMYLPWNAVIHKVPEGVTPELAGLVTPMANGIEWALFDCQVGYNSTVLIQGPGQQGLSQTIACKQAGASLIIVTGTTKDKARLEVAKKLGADYVIDVQAEDPLARIMEITGGKGVDVALDCTAGAGTMAILLGVEALKRKGGTLLIQGEMADFPNFPIGKVTTKYITIKSARGHSYRACELALQQLASKRFPLELLTTHRFGLKDTEYAIKSVGGEGAKDVVHVSLMPWM</sequence>
<protein>
    <submittedName>
        <fullName evidence="4">Threonine dehydrogenase-like Zn-dependent dehydrogenase</fullName>
    </submittedName>
</protein>
<dbReference type="SUPFAM" id="SSF51735">
    <property type="entry name" value="NAD(P)-binding Rossmann-fold domains"/>
    <property type="match status" value="1"/>
</dbReference>
<dbReference type="InterPro" id="IPR013154">
    <property type="entry name" value="ADH-like_N"/>
</dbReference>
<dbReference type="PANTHER" id="PTHR43401">
    <property type="entry name" value="L-THREONINE 3-DEHYDROGENASE"/>
    <property type="match status" value="1"/>
</dbReference>
<name>A0A2U1CIJ1_9BURK</name>
<dbReference type="InterPro" id="IPR013149">
    <property type="entry name" value="ADH-like_C"/>
</dbReference>
<dbReference type="AlphaFoldDB" id="A0A2U1CIJ1"/>
<dbReference type="Proteomes" id="UP000246145">
    <property type="component" value="Unassembled WGS sequence"/>
</dbReference>
<dbReference type="InterPro" id="IPR050129">
    <property type="entry name" value="Zn_alcohol_dh"/>
</dbReference>
<evidence type="ECO:0000313" key="5">
    <source>
        <dbReference type="Proteomes" id="UP000246145"/>
    </source>
</evidence>
<evidence type="ECO:0000313" key="4">
    <source>
        <dbReference type="EMBL" id="PVY60818.1"/>
    </source>
</evidence>
<dbReference type="PANTHER" id="PTHR43401:SF2">
    <property type="entry name" value="L-THREONINE 3-DEHYDROGENASE"/>
    <property type="match status" value="1"/>
</dbReference>
<dbReference type="Pfam" id="PF00107">
    <property type="entry name" value="ADH_zinc_N"/>
    <property type="match status" value="1"/>
</dbReference>
<dbReference type="Pfam" id="PF08240">
    <property type="entry name" value="ADH_N"/>
    <property type="match status" value="1"/>
</dbReference>
<dbReference type="InterPro" id="IPR036291">
    <property type="entry name" value="NAD(P)-bd_dom_sf"/>
</dbReference>
<dbReference type="EMBL" id="QEKO01000006">
    <property type="protein sequence ID" value="PVY60818.1"/>
    <property type="molecule type" value="Genomic_DNA"/>
</dbReference>
<dbReference type="InterPro" id="IPR011032">
    <property type="entry name" value="GroES-like_sf"/>
</dbReference>
<keyword evidence="1" id="KW-0560">Oxidoreductase</keyword>
<reference evidence="4 5" key="1">
    <citation type="submission" date="2018-04" db="EMBL/GenBank/DDBJ databases">
        <title>Genomic Encyclopedia of Type Strains, Phase IV (KMG-IV): sequencing the most valuable type-strain genomes for metagenomic binning, comparative biology and taxonomic classification.</title>
        <authorList>
            <person name="Goeker M."/>
        </authorList>
    </citation>
    <scope>NUCLEOTIDE SEQUENCE [LARGE SCALE GENOMIC DNA]</scope>
    <source>
        <strain evidence="4 5">DSM 10065</strain>
    </source>
</reference>
<keyword evidence="5" id="KW-1185">Reference proteome</keyword>
<dbReference type="GO" id="GO:0016491">
    <property type="term" value="F:oxidoreductase activity"/>
    <property type="evidence" value="ECO:0007669"/>
    <property type="project" value="UniProtKB-KW"/>
</dbReference>
<proteinExistence type="predicted"/>
<comment type="caution">
    <text evidence="4">The sequence shown here is derived from an EMBL/GenBank/DDBJ whole genome shotgun (WGS) entry which is preliminary data.</text>
</comment>
<evidence type="ECO:0000256" key="1">
    <source>
        <dbReference type="ARBA" id="ARBA00023002"/>
    </source>
</evidence>
<dbReference type="Gene3D" id="3.40.50.720">
    <property type="entry name" value="NAD(P)-binding Rossmann-like Domain"/>
    <property type="match status" value="1"/>
</dbReference>
<feature type="domain" description="Alcohol dehydrogenase-like C-terminal" evidence="2">
    <location>
        <begin position="219"/>
        <end position="344"/>
    </location>
</feature>
<gene>
    <name evidence="4" type="ORF">C7440_3322</name>
</gene>
<accession>A0A2U1CIJ1</accession>
<dbReference type="STRING" id="1231391.GCA_000308195_03291"/>
<organism evidence="4 5">
    <name type="scientific">Pusillimonas noertemannii</name>
    <dbReference type="NCBI Taxonomy" id="305977"/>
    <lineage>
        <taxon>Bacteria</taxon>
        <taxon>Pseudomonadati</taxon>
        <taxon>Pseudomonadota</taxon>
        <taxon>Betaproteobacteria</taxon>
        <taxon>Burkholderiales</taxon>
        <taxon>Alcaligenaceae</taxon>
        <taxon>Pusillimonas</taxon>
    </lineage>
</organism>
<evidence type="ECO:0000259" key="2">
    <source>
        <dbReference type="Pfam" id="PF00107"/>
    </source>
</evidence>
<evidence type="ECO:0000259" key="3">
    <source>
        <dbReference type="Pfam" id="PF08240"/>
    </source>
</evidence>
<dbReference type="SUPFAM" id="SSF50129">
    <property type="entry name" value="GroES-like"/>
    <property type="match status" value="1"/>
</dbReference>
<feature type="domain" description="Alcohol dehydrogenase-like N-terminal" evidence="3">
    <location>
        <begin position="49"/>
        <end position="172"/>
    </location>
</feature>
<dbReference type="Gene3D" id="3.90.180.10">
    <property type="entry name" value="Medium-chain alcohol dehydrogenases, catalytic domain"/>
    <property type="match status" value="1"/>
</dbReference>